<sequence length="434" mass="49961">MKNLLVKIKNSLWFIPSIYSLLGLIFAIAVIYIDQNYVNKHPHLFPDLLLTNVELATTISTVLSTALITMTTFTFSISMVVLTTYTSQFSPRVLPNFITDKKTATVLGVFMGGFIYSIFSLLFMRKSLDNQLVISAFVGVFIAIICLLFFIYFINYVGKSIQVDLLIEKLTKEVEDIGDKFKKLIKTNLLEIVKKESKYYEKKYSKSFEIKANTTGYVQKMDMDVFVKIAEEYDVFISVNERIGEFLTPNTLLLTIYSNQNQLDHEIKNRVLSAITLDSVRSSTQDVSYALQKIIEIGLRATSPAINDPYTAKHCIRNIGKAMAKILWITEGNMIYKDKRSVPRIFIPILDLKELLFLTFTEFKLDGKENTSTLHSVIDALIIMAKEDGSISNRKVIWEYVCYIINNNLDSLHRIEREYIDKKLDILHRYTHRE</sequence>
<dbReference type="Pfam" id="PF10011">
    <property type="entry name" value="DUF2254"/>
    <property type="match status" value="1"/>
</dbReference>
<dbReference type="InterPro" id="IPR018723">
    <property type="entry name" value="DUF2254_membrane"/>
</dbReference>
<keyword evidence="1" id="KW-0812">Transmembrane</keyword>
<feature type="transmembrane region" description="Helical" evidence="1">
    <location>
        <begin position="103"/>
        <end position="124"/>
    </location>
</feature>
<keyword evidence="1" id="KW-0472">Membrane</keyword>
<evidence type="ECO:0000313" key="2">
    <source>
        <dbReference type="EMBL" id="MBE4910518.1"/>
    </source>
</evidence>
<gene>
    <name evidence="2" type="ORF">IMZ08_20995</name>
</gene>
<name>A0ABR9QPU3_9BACI</name>
<keyword evidence="1" id="KW-1133">Transmembrane helix</keyword>
<organism evidence="2 3">
    <name type="scientific">Litchfieldia luteola</name>
    <dbReference type="NCBI Taxonomy" id="682179"/>
    <lineage>
        <taxon>Bacteria</taxon>
        <taxon>Bacillati</taxon>
        <taxon>Bacillota</taxon>
        <taxon>Bacilli</taxon>
        <taxon>Bacillales</taxon>
        <taxon>Bacillaceae</taxon>
        <taxon>Litchfieldia</taxon>
    </lineage>
</organism>
<reference evidence="2 3" key="1">
    <citation type="submission" date="2020-10" db="EMBL/GenBank/DDBJ databases">
        <title>Bacillus sp. HD4P25, an endophyte from a halophyte.</title>
        <authorList>
            <person name="Sun J.-Q."/>
        </authorList>
    </citation>
    <scope>NUCLEOTIDE SEQUENCE [LARGE SCALE GENOMIC DNA]</scope>
    <source>
        <strain evidence="2 3">YIM 93174</strain>
    </source>
</reference>
<dbReference type="EMBL" id="JADCLJ010000025">
    <property type="protein sequence ID" value="MBE4910518.1"/>
    <property type="molecule type" value="Genomic_DNA"/>
</dbReference>
<accession>A0ABR9QPU3</accession>
<dbReference type="RefSeq" id="WP_193539807.1">
    <property type="nucleotide sequence ID" value="NZ_JADCLJ010000025.1"/>
</dbReference>
<feature type="transmembrane region" description="Helical" evidence="1">
    <location>
        <begin position="130"/>
        <end position="154"/>
    </location>
</feature>
<comment type="caution">
    <text evidence="2">The sequence shown here is derived from an EMBL/GenBank/DDBJ whole genome shotgun (WGS) entry which is preliminary data.</text>
</comment>
<feature type="transmembrane region" description="Helical" evidence="1">
    <location>
        <begin position="12"/>
        <end position="33"/>
    </location>
</feature>
<evidence type="ECO:0000313" key="3">
    <source>
        <dbReference type="Proteomes" id="UP001516662"/>
    </source>
</evidence>
<dbReference type="Proteomes" id="UP001516662">
    <property type="component" value="Unassembled WGS sequence"/>
</dbReference>
<evidence type="ECO:0000256" key="1">
    <source>
        <dbReference type="SAM" id="Phobius"/>
    </source>
</evidence>
<feature type="transmembrane region" description="Helical" evidence="1">
    <location>
        <begin position="53"/>
        <end position="82"/>
    </location>
</feature>
<protein>
    <submittedName>
        <fullName evidence="2">DUF2254 domain-containing protein</fullName>
    </submittedName>
</protein>
<keyword evidence="3" id="KW-1185">Reference proteome</keyword>
<proteinExistence type="predicted"/>